<sequence length="333" mass="38429">MRRLSKQQEQALREYIGVFIESPIATTIMDDFERLRYNKHLGGEQQCMLLTGDTGSGKSRLIQEYKQRLCSDSNESSFSLLVSRIPSKPSLPSTIIQLLKDMGHFGSTYRKGISNDQSLTESLIRCLRSKNTELIIINEFQELVEFKSGKALNEIANRLKYISEEAQVPIVLVGMPWAKKITTEPQWASRLLIQRELEYFKLSDKPEYFIRFVKGLILRMPLEPSEKLFNKAVILSLFSVSQGQIRKLKHFLDEALKLAMLEEQSEITPHSFSKIFSMWYPNQTNPFKQKAEEIIGQEVKSYSYYDSGADNEFEAIIPTQYTDKLTLSQIIKK</sequence>
<evidence type="ECO:0000313" key="1">
    <source>
        <dbReference type="EMBL" id="EAS64056.1"/>
    </source>
</evidence>
<dbReference type="InterPro" id="IPR027417">
    <property type="entry name" value="P-loop_NTPase"/>
</dbReference>
<dbReference type="SUPFAM" id="SSF52540">
    <property type="entry name" value="P-loop containing nucleoside triphosphate hydrolases"/>
    <property type="match status" value="1"/>
</dbReference>
<dbReference type="PANTHER" id="PTHR35894">
    <property type="entry name" value="GENERAL SECRETION PATHWAY PROTEIN A-RELATED"/>
    <property type="match status" value="1"/>
</dbReference>
<dbReference type="EMBL" id="AAOJ01000004">
    <property type="protein sequence ID" value="EAS64056.1"/>
    <property type="molecule type" value="Genomic_DNA"/>
</dbReference>
<dbReference type="AlphaFoldDB" id="Q1ZPA4"/>
<name>Q1ZPA4_PHOAS</name>
<dbReference type="RefSeq" id="WP_005370419.1">
    <property type="nucleotide sequence ID" value="NZ_CH902601.1"/>
</dbReference>
<evidence type="ECO:0008006" key="3">
    <source>
        <dbReference type="Google" id="ProtNLM"/>
    </source>
</evidence>
<accession>Q1ZPA4</accession>
<dbReference type="OrthoDB" id="6058098at2"/>
<dbReference type="Pfam" id="PF05621">
    <property type="entry name" value="TniB"/>
    <property type="match status" value="1"/>
</dbReference>
<dbReference type="PANTHER" id="PTHR35894:SF1">
    <property type="entry name" value="PHOSPHORIBULOKINASE _ URIDINE KINASE FAMILY"/>
    <property type="match status" value="1"/>
</dbReference>
<organism evidence="1 2">
    <name type="scientific">Photobacterium angustum (strain S14 / CCUG 15956)</name>
    <name type="common">Vibrio sp. (strain S14 / CCUG 15956)</name>
    <dbReference type="NCBI Taxonomy" id="314292"/>
    <lineage>
        <taxon>Bacteria</taxon>
        <taxon>Pseudomonadati</taxon>
        <taxon>Pseudomonadota</taxon>
        <taxon>Gammaproteobacteria</taxon>
        <taxon>Vibrionales</taxon>
        <taxon>Vibrionaceae</taxon>
        <taxon>Photobacterium</taxon>
    </lineage>
</organism>
<evidence type="ECO:0000313" key="2">
    <source>
        <dbReference type="Proteomes" id="UP000001603"/>
    </source>
</evidence>
<dbReference type="InterPro" id="IPR052026">
    <property type="entry name" value="ExeA_AAA_ATPase_DNA-bind"/>
</dbReference>
<comment type="caution">
    <text evidence="1">The sequence shown here is derived from an EMBL/GenBank/DDBJ whole genome shotgun (WGS) entry which is preliminary data.</text>
</comment>
<dbReference type="HOGENOM" id="CLU_067529_0_1_6"/>
<dbReference type="InterPro" id="IPR008868">
    <property type="entry name" value="TniB"/>
</dbReference>
<dbReference type="Proteomes" id="UP000001603">
    <property type="component" value="Unassembled WGS sequence"/>
</dbReference>
<dbReference type="Gene3D" id="3.40.50.300">
    <property type="entry name" value="P-loop containing nucleotide triphosphate hydrolases"/>
    <property type="match status" value="1"/>
</dbReference>
<reference evidence="1 2" key="1">
    <citation type="journal article" date="2009" name="Proc. Natl. Acad. Sci. U.S.A.">
        <title>The genomic basis of trophic strategy in marine bacteria.</title>
        <authorList>
            <person name="Lauro F.M."/>
            <person name="McDougald D."/>
            <person name="Thomas T."/>
            <person name="Williams T.J."/>
            <person name="Egan S."/>
            <person name="Rice S."/>
            <person name="DeMaere M.Z."/>
            <person name="Ting L."/>
            <person name="Ertan H."/>
            <person name="Johnson J."/>
            <person name="Ferriera S."/>
            <person name="Lapidus A."/>
            <person name="Anderson I."/>
            <person name="Kyrpides N."/>
            <person name="Munk A.C."/>
            <person name="Detter C."/>
            <person name="Han C.S."/>
            <person name="Brown M.V."/>
            <person name="Robb F.T."/>
            <person name="Kjelleberg S."/>
            <person name="Cavicchioli R."/>
        </authorList>
    </citation>
    <scope>NUCLEOTIDE SEQUENCE [LARGE SCALE GENOMIC DNA]</scope>
    <source>
        <strain evidence="1 2">S14</strain>
    </source>
</reference>
<proteinExistence type="predicted"/>
<protein>
    <recommendedName>
        <fullName evidence="3">Transposase</fullName>
    </recommendedName>
</protein>
<dbReference type="eggNOG" id="COG2842">
    <property type="taxonomic scope" value="Bacteria"/>
</dbReference>
<gene>
    <name evidence="1" type="ORF">VAS14_17421</name>
</gene>